<organism evidence="1">
    <name type="scientific">Sesamum radiatum</name>
    <name type="common">Black benniseed</name>
    <dbReference type="NCBI Taxonomy" id="300843"/>
    <lineage>
        <taxon>Eukaryota</taxon>
        <taxon>Viridiplantae</taxon>
        <taxon>Streptophyta</taxon>
        <taxon>Embryophyta</taxon>
        <taxon>Tracheophyta</taxon>
        <taxon>Spermatophyta</taxon>
        <taxon>Magnoliopsida</taxon>
        <taxon>eudicotyledons</taxon>
        <taxon>Gunneridae</taxon>
        <taxon>Pentapetalae</taxon>
        <taxon>asterids</taxon>
        <taxon>lamiids</taxon>
        <taxon>Lamiales</taxon>
        <taxon>Pedaliaceae</taxon>
        <taxon>Sesamum</taxon>
    </lineage>
</organism>
<accession>A0AAW2L1L9</accession>
<gene>
    <name evidence="1" type="ORF">Sradi_5714800</name>
</gene>
<name>A0AAW2L1L9_SESRA</name>
<evidence type="ECO:0000313" key="1">
    <source>
        <dbReference type="EMBL" id="KAL0313155.1"/>
    </source>
</evidence>
<dbReference type="AlphaFoldDB" id="A0AAW2L1L9"/>
<proteinExistence type="predicted"/>
<comment type="caution">
    <text evidence="1">The sequence shown here is derived from an EMBL/GenBank/DDBJ whole genome shotgun (WGS) entry which is preliminary data.</text>
</comment>
<sequence length="83" mass="9461">MENVCLIVRSNFRDWYDFLRLICDISPLRRDSREYATVVALHALHPQLRHIDAADNVRRVATGNYKSILISASSAPSSGYKLL</sequence>
<dbReference type="EMBL" id="JACGWJ010000026">
    <property type="protein sequence ID" value="KAL0313155.1"/>
    <property type="molecule type" value="Genomic_DNA"/>
</dbReference>
<reference evidence="1" key="2">
    <citation type="journal article" date="2024" name="Plant">
        <title>Genomic evolution and insights into agronomic trait innovations of Sesamum species.</title>
        <authorList>
            <person name="Miao H."/>
            <person name="Wang L."/>
            <person name="Qu L."/>
            <person name="Liu H."/>
            <person name="Sun Y."/>
            <person name="Le M."/>
            <person name="Wang Q."/>
            <person name="Wei S."/>
            <person name="Zheng Y."/>
            <person name="Lin W."/>
            <person name="Duan Y."/>
            <person name="Cao H."/>
            <person name="Xiong S."/>
            <person name="Wang X."/>
            <person name="Wei L."/>
            <person name="Li C."/>
            <person name="Ma Q."/>
            <person name="Ju M."/>
            <person name="Zhao R."/>
            <person name="Li G."/>
            <person name="Mu C."/>
            <person name="Tian Q."/>
            <person name="Mei H."/>
            <person name="Zhang T."/>
            <person name="Gao T."/>
            <person name="Zhang H."/>
        </authorList>
    </citation>
    <scope>NUCLEOTIDE SEQUENCE</scope>
    <source>
        <strain evidence="1">G02</strain>
    </source>
</reference>
<reference evidence="1" key="1">
    <citation type="submission" date="2020-06" db="EMBL/GenBank/DDBJ databases">
        <authorList>
            <person name="Li T."/>
            <person name="Hu X."/>
            <person name="Zhang T."/>
            <person name="Song X."/>
            <person name="Zhang H."/>
            <person name="Dai N."/>
            <person name="Sheng W."/>
            <person name="Hou X."/>
            <person name="Wei L."/>
        </authorList>
    </citation>
    <scope>NUCLEOTIDE SEQUENCE</scope>
    <source>
        <strain evidence="1">G02</strain>
        <tissue evidence="1">Leaf</tissue>
    </source>
</reference>
<protein>
    <submittedName>
        <fullName evidence="1">Uncharacterized protein</fullName>
    </submittedName>
</protein>